<evidence type="ECO:0000256" key="6">
    <source>
        <dbReference type="RuleBase" id="RU000436"/>
    </source>
</evidence>
<keyword evidence="3" id="KW-0964">Secreted</keyword>
<dbReference type="Gene3D" id="1.20.1250.10">
    <property type="match status" value="4"/>
</dbReference>
<evidence type="ECO:0000256" key="5">
    <source>
        <dbReference type="ARBA" id="ARBA00023157"/>
    </source>
</evidence>
<evidence type="ECO:0000256" key="1">
    <source>
        <dbReference type="ARBA" id="ARBA00004613"/>
    </source>
</evidence>
<evidence type="ECO:0000256" key="3">
    <source>
        <dbReference type="ARBA" id="ARBA00022525"/>
    </source>
</evidence>
<comment type="similarity">
    <text evidence="6">Belongs to the alpha/beta interferon family.</text>
</comment>
<keyword evidence="9" id="KW-1185">Reference proteome</keyword>
<dbReference type="InterPro" id="IPR009079">
    <property type="entry name" value="4_helix_cytokine-like_core"/>
</dbReference>
<evidence type="ECO:0000256" key="4">
    <source>
        <dbReference type="ARBA" id="ARBA00023118"/>
    </source>
</evidence>
<evidence type="ECO:0000256" key="7">
    <source>
        <dbReference type="SAM" id="SignalP"/>
    </source>
</evidence>
<dbReference type="PANTHER" id="PTHR11691">
    <property type="entry name" value="TYPE I INTERFERON"/>
    <property type="match status" value="1"/>
</dbReference>
<dbReference type="GO" id="GO:0005126">
    <property type="term" value="F:cytokine receptor binding"/>
    <property type="evidence" value="ECO:0007669"/>
    <property type="project" value="InterPro"/>
</dbReference>
<reference evidence="8" key="1">
    <citation type="journal article" date="2021" name="Cell">
        <title>Tracing the genetic footprints of vertebrate landing in non-teleost ray-finned fishes.</title>
        <authorList>
            <person name="Bi X."/>
            <person name="Wang K."/>
            <person name="Yang L."/>
            <person name="Pan H."/>
            <person name="Jiang H."/>
            <person name="Wei Q."/>
            <person name="Fang M."/>
            <person name="Yu H."/>
            <person name="Zhu C."/>
            <person name="Cai Y."/>
            <person name="He Y."/>
            <person name="Gan X."/>
            <person name="Zeng H."/>
            <person name="Yu D."/>
            <person name="Zhu Y."/>
            <person name="Jiang H."/>
            <person name="Qiu Q."/>
            <person name="Yang H."/>
            <person name="Zhang Y.E."/>
            <person name="Wang W."/>
            <person name="Zhu M."/>
            <person name="He S."/>
            <person name="Zhang G."/>
        </authorList>
    </citation>
    <scope>NUCLEOTIDE SEQUENCE</scope>
    <source>
        <strain evidence="8">Allg_001</strain>
    </source>
</reference>
<gene>
    <name evidence="8" type="primary">Ifna3_7</name>
    <name evidence="8" type="ORF">GTO95_0007613</name>
</gene>
<feature type="non-terminal residue" evidence="8">
    <location>
        <position position="490"/>
    </location>
</feature>
<dbReference type="Proteomes" id="UP000736164">
    <property type="component" value="Unassembled WGS sequence"/>
</dbReference>
<feature type="chain" id="PRO_5035160254" evidence="7">
    <location>
        <begin position="22"/>
        <end position="490"/>
    </location>
</feature>
<protein>
    <submittedName>
        <fullName evidence="8">IFNA3 protein</fullName>
    </submittedName>
</protein>
<feature type="non-terminal residue" evidence="8">
    <location>
        <position position="1"/>
    </location>
</feature>
<accession>A0A8J7NKM1</accession>
<dbReference type="GO" id="GO:0005615">
    <property type="term" value="C:extracellular space"/>
    <property type="evidence" value="ECO:0007669"/>
    <property type="project" value="UniProtKB-KW"/>
</dbReference>
<dbReference type="GO" id="GO:0051607">
    <property type="term" value="P:defense response to virus"/>
    <property type="evidence" value="ECO:0007669"/>
    <property type="project" value="UniProtKB-KW"/>
</dbReference>
<dbReference type="PRINTS" id="PR00266">
    <property type="entry name" value="INTERFERONAB"/>
</dbReference>
<evidence type="ECO:0000313" key="8">
    <source>
        <dbReference type="EMBL" id="MBN3312886.1"/>
    </source>
</evidence>
<dbReference type="PANTHER" id="PTHR11691:SF62">
    <property type="entry name" value="INTERFERON PHI 2-RELATED"/>
    <property type="match status" value="1"/>
</dbReference>
<sequence length="490" mass="56547">MALQKLVTLSLVLFLSVETQSLKCTWLEHQLGNINDKSIQALKEMGGDFPVECVSQIITTFPMDAFKTAENVKNEDIVLAGLETMRCVHNIFNKTEHPATWEISELERFQGLLYRQIRQLTLCAGSEMKLSGEPGRLGVNVVLKTSFAKLEKVLRDKVRSSPSRCTFKHRLIEISLQHLDELGEIQLVVYETLKSINSLFEKEGTPSTWNQGQLDDFQNIVFRQHYEFKRCEEDIQVMVYETLQSIQTLFGKGRKPKKWDEFRGIVHRQLQEFKTCGPKHRLGSETIELEDINSSDANRRTLLKAYFEKMKNMLKEKAWAMPTRCAFREHLIEVSLNLLKDMGDGFPKECLSDNVVIAFPAEAYEFADDTQKEDFEIAIYKTLNSTDALFENEGRPTSWSQREVDDFQNLVFRQVQDFNTCVPGIREDVETTGNSSAAYRIQLLKTYFQKMENVLQEKNYSSCAWEIIRKELMGILQVILDKNAEIVVRA</sequence>
<keyword evidence="4 6" id="KW-0051">Antiviral defense</keyword>
<dbReference type="Pfam" id="PF00143">
    <property type="entry name" value="Interferon"/>
    <property type="match status" value="3"/>
</dbReference>
<organism evidence="8 9">
    <name type="scientific">Atractosteus spatula</name>
    <name type="common">Alligator gar</name>
    <name type="synonym">Lepisosteus spatula</name>
    <dbReference type="NCBI Taxonomy" id="7917"/>
    <lineage>
        <taxon>Eukaryota</taxon>
        <taxon>Metazoa</taxon>
        <taxon>Chordata</taxon>
        <taxon>Craniata</taxon>
        <taxon>Vertebrata</taxon>
        <taxon>Euteleostomi</taxon>
        <taxon>Actinopterygii</taxon>
        <taxon>Neopterygii</taxon>
        <taxon>Holostei</taxon>
        <taxon>Semionotiformes</taxon>
        <taxon>Lepisosteidae</taxon>
        <taxon>Atractosteus</taxon>
    </lineage>
</organism>
<dbReference type="InterPro" id="IPR000471">
    <property type="entry name" value="Interferon_alpha/beta/delta"/>
</dbReference>
<name>A0A8J7NKM1_ATRSP</name>
<evidence type="ECO:0000256" key="2">
    <source>
        <dbReference type="ARBA" id="ARBA00022514"/>
    </source>
</evidence>
<keyword evidence="2 6" id="KW-0202">Cytokine</keyword>
<dbReference type="GO" id="GO:0005125">
    <property type="term" value="F:cytokine activity"/>
    <property type="evidence" value="ECO:0007669"/>
    <property type="project" value="UniProtKB-KW"/>
</dbReference>
<dbReference type="EMBL" id="JAAWVO010008816">
    <property type="protein sequence ID" value="MBN3312886.1"/>
    <property type="molecule type" value="Genomic_DNA"/>
</dbReference>
<comment type="caution">
    <text evidence="8">The sequence shown here is derived from an EMBL/GenBank/DDBJ whole genome shotgun (WGS) entry which is preliminary data.</text>
</comment>
<feature type="signal peptide" evidence="7">
    <location>
        <begin position="1"/>
        <end position="21"/>
    </location>
</feature>
<dbReference type="SMART" id="SM00076">
    <property type="entry name" value="IFabd"/>
    <property type="match status" value="1"/>
</dbReference>
<keyword evidence="7" id="KW-0732">Signal</keyword>
<dbReference type="AlphaFoldDB" id="A0A8J7NKM1"/>
<comment type="subcellular location">
    <subcellularLocation>
        <location evidence="1">Secreted</location>
    </subcellularLocation>
</comment>
<evidence type="ECO:0000313" key="9">
    <source>
        <dbReference type="Proteomes" id="UP000736164"/>
    </source>
</evidence>
<proteinExistence type="inferred from homology"/>
<keyword evidence="5" id="KW-1015">Disulfide bond</keyword>
<dbReference type="SUPFAM" id="SSF47266">
    <property type="entry name" value="4-helical cytokines"/>
    <property type="match status" value="4"/>
</dbReference>